<evidence type="ECO:0000313" key="2">
    <source>
        <dbReference type="Proteomes" id="UP000299102"/>
    </source>
</evidence>
<gene>
    <name evidence="1" type="ORF">EVAR_101617_1</name>
</gene>
<comment type="caution">
    <text evidence="1">The sequence shown here is derived from an EMBL/GenBank/DDBJ whole genome shotgun (WGS) entry which is preliminary data.</text>
</comment>
<organism evidence="1 2">
    <name type="scientific">Eumeta variegata</name>
    <name type="common">Bagworm moth</name>
    <name type="synonym">Eumeta japonica</name>
    <dbReference type="NCBI Taxonomy" id="151549"/>
    <lineage>
        <taxon>Eukaryota</taxon>
        <taxon>Metazoa</taxon>
        <taxon>Ecdysozoa</taxon>
        <taxon>Arthropoda</taxon>
        <taxon>Hexapoda</taxon>
        <taxon>Insecta</taxon>
        <taxon>Pterygota</taxon>
        <taxon>Neoptera</taxon>
        <taxon>Endopterygota</taxon>
        <taxon>Lepidoptera</taxon>
        <taxon>Glossata</taxon>
        <taxon>Ditrysia</taxon>
        <taxon>Tineoidea</taxon>
        <taxon>Psychidae</taxon>
        <taxon>Oiketicinae</taxon>
        <taxon>Eumeta</taxon>
    </lineage>
</organism>
<keyword evidence="2" id="KW-1185">Reference proteome</keyword>
<sequence length="58" mass="6318">MVREGRGGAAVTADRVMVDCRQPQIAGDETSEQFTGNATASNYFRILDKDDFSSSSEE</sequence>
<protein>
    <submittedName>
        <fullName evidence="1">Uncharacterized protein</fullName>
    </submittedName>
</protein>
<dbReference type="OrthoDB" id="7316606at2759"/>
<dbReference type="EMBL" id="BGZK01004569">
    <property type="protein sequence ID" value="GBP09719.1"/>
    <property type="molecule type" value="Genomic_DNA"/>
</dbReference>
<accession>A0A4C1T5F0</accession>
<reference evidence="1 2" key="1">
    <citation type="journal article" date="2019" name="Commun. Biol.">
        <title>The bagworm genome reveals a unique fibroin gene that provides high tensile strength.</title>
        <authorList>
            <person name="Kono N."/>
            <person name="Nakamura H."/>
            <person name="Ohtoshi R."/>
            <person name="Tomita M."/>
            <person name="Numata K."/>
            <person name="Arakawa K."/>
        </authorList>
    </citation>
    <scope>NUCLEOTIDE SEQUENCE [LARGE SCALE GENOMIC DNA]</scope>
</reference>
<name>A0A4C1T5F0_EUMVA</name>
<proteinExistence type="predicted"/>
<dbReference type="AlphaFoldDB" id="A0A4C1T5F0"/>
<evidence type="ECO:0000313" key="1">
    <source>
        <dbReference type="EMBL" id="GBP09719.1"/>
    </source>
</evidence>
<feature type="non-terminal residue" evidence="1">
    <location>
        <position position="58"/>
    </location>
</feature>
<dbReference type="Proteomes" id="UP000299102">
    <property type="component" value="Unassembled WGS sequence"/>
</dbReference>